<evidence type="ECO:0000313" key="1">
    <source>
        <dbReference type="EMBL" id="MCV3213687.1"/>
    </source>
</evidence>
<dbReference type="RefSeq" id="WP_263745212.1">
    <property type="nucleotide sequence ID" value="NZ_JAOWRF010000138.1"/>
</dbReference>
<sequence length="50" mass="5806">MLIRIVTTPHQHDEPSKCYAEWRVPSGECHKAEEGDVAFIRAIAGVRKWW</sequence>
<evidence type="ECO:0000313" key="2">
    <source>
        <dbReference type="Proteomes" id="UP001526143"/>
    </source>
</evidence>
<accession>A0ABT3AX39</accession>
<reference evidence="1 2" key="1">
    <citation type="submission" date="2022-10" db="EMBL/GenBank/DDBJ databases">
        <title>Identification of biosynthetic pathway for the production of the potent trypsin inhibitor radiosumin.</title>
        <authorList>
            <person name="Fewer D.P."/>
            <person name="Delbaje E."/>
            <person name="Ouyang X."/>
            <person name="Agostino P.D."/>
            <person name="Wahlsten M."/>
            <person name="Jokela J."/>
            <person name="Permi P."/>
            <person name="Haapaniemi E."/>
            <person name="Koistinen H."/>
        </authorList>
    </citation>
    <scope>NUCLEOTIDE SEQUENCE [LARGE SCALE GENOMIC DNA]</scope>
    <source>
        <strain evidence="1 2">NIES-515</strain>
    </source>
</reference>
<dbReference type="EMBL" id="JAOWRF010000138">
    <property type="protein sequence ID" value="MCV3213687.1"/>
    <property type="molecule type" value="Genomic_DNA"/>
</dbReference>
<keyword evidence="2" id="KW-1185">Reference proteome</keyword>
<proteinExistence type="predicted"/>
<gene>
    <name evidence="1" type="ORF">OGM63_09205</name>
</gene>
<organism evidence="1 2">
    <name type="scientific">Plectonema radiosum NIES-515</name>
    <dbReference type="NCBI Taxonomy" id="2986073"/>
    <lineage>
        <taxon>Bacteria</taxon>
        <taxon>Bacillati</taxon>
        <taxon>Cyanobacteriota</taxon>
        <taxon>Cyanophyceae</taxon>
        <taxon>Oscillatoriophycideae</taxon>
        <taxon>Oscillatoriales</taxon>
        <taxon>Microcoleaceae</taxon>
        <taxon>Plectonema</taxon>
    </lineage>
</organism>
<dbReference type="Proteomes" id="UP001526143">
    <property type="component" value="Unassembled WGS sequence"/>
</dbReference>
<comment type="caution">
    <text evidence="1">The sequence shown here is derived from an EMBL/GenBank/DDBJ whole genome shotgun (WGS) entry which is preliminary data.</text>
</comment>
<name>A0ABT3AX39_9CYAN</name>
<protein>
    <submittedName>
        <fullName evidence="1">Uncharacterized protein</fullName>
    </submittedName>
</protein>